<dbReference type="InterPro" id="IPR042171">
    <property type="entry name" value="Acyl-CoA_hotdog"/>
</dbReference>
<dbReference type="Gene3D" id="2.40.160.210">
    <property type="entry name" value="Acyl-CoA thioesterase, double hotdog domain"/>
    <property type="match status" value="1"/>
</dbReference>
<dbReference type="Proteomes" id="UP000319897">
    <property type="component" value="Unassembled WGS sequence"/>
</dbReference>
<sequence length="260" mass="27454">MTPLLHTLAALSRSEDAYLATADENWLQGRTIYGGLIGALSVAAARAELPGLPPLRSAQFVFVGPAAGPVSLHPQLLRQGRSASFVSVDVMADGALSARALLTFAAPRQSRHSFQDLPAPTAPPPDKGFALFDAPGAPRSTSNFDGRFVGGGIPFSGAARPELLLWLRHKNAAPHDEAALVALADASPPAVFPIFAQPAPISTVNWSIDLFAEPPPPTDWLLTQTSSTHVQDGTSVQLTRMWTADGAPILEARQLVALYD</sequence>
<accession>A0A501XTE8</accession>
<protein>
    <submittedName>
        <fullName evidence="3">Thioesterase family protein</fullName>
    </submittedName>
</protein>
<dbReference type="InterPro" id="IPR029069">
    <property type="entry name" value="HotDog_dom_sf"/>
</dbReference>
<dbReference type="Pfam" id="PF13622">
    <property type="entry name" value="4HBT_3"/>
    <property type="match status" value="1"/>
</dbReference>
<dbReference type="SUPFAM" id="SSF54637">
    <property type="entry name" value="Thioesterase/thiol ester dehydrase-isomerase"/>
    <property type="match status" value="2"/>
</dbReference>
<comment type="caution">
    <text evidence="3">The sequence shown here is derived from an EMBL/GenBank/DDBJ whole genome shotgun (WGS) entry which is preliminary data.</text>
</comment>
<evidence type="ECO:0000313" key="3">
    <source>
        <dbReference type="EMBL" id="TPE63931.1"/>
    </source>
</evidence>
<reference evidence="3 4" key="1">
    <citation type="submission" date="2019-06" db="EMBL/GenBank/DDBJ databases">
        <authorList>
            <person name="Lee I."/>
            <person name="Jang G.I."/>
            <person name="Hwang C.Y."/>
        </authorList>
    </citation>
    <scope>NUCLEOTIDE SEQUENCE [LARGE SCALE GENOMIC DNA]</scope>
    <source>
        <strain evidence="3 4">PAMC 28131</strain>
    </source>
</reference>
<keyword evidence="4" id="KW-1185">Reference proteome</keyword>
<dbReference type="InterPro" id="IPR049449">
    <property type="entry name" value="TesB_ACOT8-like_N"/>
</dbReference>
<dbReference type="Pfam" id="PF20789">
    <property type="entry name" value="4HBT_3C"/>
    <property type="match status" value="1"/>
</dbReference>
<gene>
    <name evidence="3" type="ORF">FJQ54_03570</name>
</gene>
<feature type="domain" description="Acyl-CoA thioesterase-like N-terminal HotDog" evidence="1">
    <location>
        <begin position="23"/>
        <end position="105"/>
    </location>
</feature>
<feature type="domain" description="Acyl-CoA thioesterase-like C-terminal" evidence="2">
    <location>
        <begin position="120"/>
        <end position="257"/>
    </location>
</feature>
<name>A0A501XTE8_9SPHN</name>
<proteinExistence type="predicted"/>
<dbReference type="EMBL" id="VFSU01000011">
    <property type="protein sequence ID" value="TPE63931.1"/>
    <property type="molecule type" value="Genomic_DNA"/>
</dbReference>
<evidence type="ECO:0000313" key="4">
    <source>
        <dbReference type="Proteomes" id="UP000319897"/>
    </source>
</evidence>
<evidence type="ECO:0000259" key="2">
    <source>
        <dbReference type="Pfam" id="PF20789"/>
    </source>
</evidence>
<evidence type="ECO:0000259" key="1">
    <source>
        <dbReference type="Pfam" id="PF13622"/>
    </source>
</evidence>
<organism evidence="3 4">
    <name type="scientific">Sandaracinobacter neustonicus</name>
    <dbReference type="NCBI Taxonomy" id="1715348"/>
    <lineage>
        <taxon>Bacteria</taxon>
        <taxon>Pseudomonadati</taxon>
        <taxon>Pseudomonadota</taxon>
        <taxon>Alphaproteobacteria</taxon>
        <taxon>Sphingomonadales</taxon>
        <taxon>Sphingosinicellaceae</taxon>
        <taxon>Sandaracinobacter</taxon>
    </lineage>
</organism>
<dbReference type="RefSeq" id="WP_140926913.1">
    <property type="nucleotide sequence ID" value="NZ_VFSU01000011.1"/>
</dbReference>
<dbReference type="InterPro" id="IPR049450">
    <property type="entry name" value="ACOT8-like_C"/>
</dbReference>
<dbReference type="AlphaFoldDB" id="A0A501XTE8"/>
<dbReference type="OrthoDB" id="7059210at2"/>